<organism evidence="1 2">
    <name type="scientific">Methylophaga nitratireducenticrescens</name>
    <dbReference type="NCBI Taxonomy" id="754476"/>
    <lineage>
        <taxon>Bacteria</taxon>
        <taxon>Pseudomonadati</taxon>
        <taxon>Pseudomonadota</taxon>
        <taxon>Gammaproteobacteria</taxon>
        <taxon>Thiotrichales</taxon>
        <taxon>Piscirickettsiaceae</taxon>
        <taxon>Methylophaga</taxon>
    </lineage>
</organism>
<sequence length="65" mass="7419">MVVTIELPPEKVAGTTWPQSDYNQTSMGIQCYDQRRNFEKVFICHGILHDASVKPEKRLEQLLAG</sequence>
<accession>I1XJM8</accession>
<dbReference type="PATRIC" id="fig|754476.3.peg.1758"/>
<dbReference type="AlphaFoldDB" id="I1XJM8"/>
<reference evidence="1 2" key="2">
    <citation type="journal article" date="2013" name="Int. J. Syst. Evol. Microbiol.">
        <title>Methylophaga nitratireducenticrescens sp. nov. and Methylophaga frappieri sp. nov., isolated from the biofilm of the methanol-fed denitrification system treating the seawater at the Montreal Biodome.</title>
        <authorList>
            <person name="Villeneuve C."/>
            <person name="Martineau C."/>
            <person name="Mauffrey F."/>
            <person name="Villemur R."/>
        </authorList>
    </citation>
    <scope>NUCLEOTIDE SEQUENCE [LARGE SCALE GENOMIC DNA]</scope>
    <source>
        <strain evidence="1 2">JAM1</strain>
    </source>
</reference>
<dbReference type="KEGG" id="mej:Q7A_1779"/>
<dbReference type="OrthoDB" id="9785826at2"/>
<proteinExistence type="predicted"/>
<dbReference type="HOGENOM" id="CLU_2844849_0_0_6"/>
<evidence type="ECO:0000313" key="1">
    <source>
        <dbReference type="EMBL" id="AFI84597.1"/>
    </source>
</evidence>
<dbReference type="STRING" id="754476.Q7A_1779"/>
<evidence type="ECO:0000313" key="2">
    <source>
        <dbReference type="Proteomes" id="UP000009144"/>
    </source>
</evidence>
<gene>
    <name evidence="1" type="ordered locus">Q7A_1779</name>
</gene>
<dbReference type="EMBL" id="CP003390">
    <property type="protein sequence ID" value="AFI84597.1"/>
    <property type="molecule type" value="Genomic_DNA"/>
</dbReference>
<dbReference type="Proteomes" id="UP000009144">
    <property type="component" value="Chromosome"/>
</dbReference>
<protein>
    <submittedName>
        <fullName evidence="1">Uncharacterized protein</fullName>
    </submittedName>
</protein>
<name>I1XJM8_METNJ</name>
<reference evidence="1 2" key="1">
    <citation type="journal article" date="2012" name="J. Bacteriol.">
        <title>Complete genome sequences of Methylophaga sp. strain JAM1 and Methylophaga sp. strain JAM7.</title>
        <authorList>
            <person name="Villeneuve C."/>
            <person name="Martineau C."/>
            <person name="Mauffrey F."/>
            <person name="Villemur R."/>
        </authorList>
    </citation>
    <scope>NUCLEOTIDE SEQUENCE [LARGE SCALE GENOMIC DNA]</scope>
    <source>
        <strain evidence="1 2">JAM1</strain>
    </source>
</reference>
<dbReference type="RefSeq" id="WP_014706968.1">
    <property type="nucleotide sequence ID" value="NC_017857.3"/>
</dbReference>
<keyword evidence="2" id="KW-1185">Reference proteome</keyword>